<reference evidence="1 2" key="1">
    <citation type="submission" date="2020-02" db="EMBL/GenBank/DDBJ databases">
        <authorList>
            <person name="Ferguson B K."/>
        </authorList>
    </citation>
    <scope>NUCLEOTIDE SEQUENCE [LARGE SCALE GENOMIC DNA]</scope>
</reference>
<name>A0A6H5G4L9_9HEMI</name>
<accession>A0A6H5G4L9</accession>
<evidence type="ECO:0000313" key="1">
    <source>
        <dbReference type="EMBL" id="CAA9997670.1"/>
    </source>
</evidence>
<dbReference type="AlphaFoldDB" id="A0A6H5G4L9"/>
<keyword evidence="2" id="KW-1185">Reference proteome</keyword>
<proteinExistence type="predicted"/>
<feature type="non-terminal residue" evidence="1">
    <location>
        <position position="1"/>
    </location>
</feature>
<evidence type="ECO:0000313" key="2">
    <source>
        <dbReference type="Proteomes" id="UP000479000"/>
    </source>
</evidence>
<organism evidence="1 2">
    <name type="scientific">Nesidiocoris tenuis</name>
    <dbReference type="NCBI Taxonomy" id="355587"/>
    <lineage>
        <taxon>Eukaryota</taxon>
        <taxon>Metazoa</taxon>
        <taxon>Ecdysozoa</taxon>
        <taxon>Arthropoda</taxon>
        <taxon>Hexapoda</taxon>
        <taxon>Insecta</taxon>
        <taxon>Pterygota</taxon>
        <taxon>Neoptera</taxon>
        <taxon>Paraneoptera</taxon>
        <taxon>Hemiptera</taxon>
        <taxon>Heteroptera</taxon>
        <taxon>Panheteroptera</taxon>
        <taxon>Cimicomorpha</taxon>
        <taxon>Miridae</taxon>
        <taxon>Dicyphina</taxon>
        <taxon>Nesidiocoris</taxon>
    </lineage>
</organism>
<protein>
    <submittedName>
        <fullName evidence="1">Uncharacterized protein</fullName>
    </submittedName>
</protein>
<gene>
    <name evidence="1" type="ORF">NTEN_LOCUS3964</name>
</gene>
<sequence length="53" mass="6332">FMDITPQNLDGDYMTEWTCLQKWITYWVMGPRNFFNLPPPALGLLEVRTLRIE</sequence>
<dbReference type="EMBL" id="CADCXU010005906">
    <property type="protein sequence ID" value="CAA9997670.1"/>
    <property type="molecule type" value="Genomic_DNA"/>
</dbReference>
<dbReference type="Proteomes" id="UP000479000">
    <property type="component" value="Unassembled WGS sequence"/>
</dbReference>